<dbReference type="Proteomes" id="UP001296873">
    <property type="component" value="Unassembled WGS sequence"/>
</dbReference>
<dbReference type="SUPFAM" id="SSF51905">
    <property type="entry name" value="FAD/NAD(P)-binding domain"/>
    <property type="match status" value="1"/>
</dbReference>
<dbReference type="PANTHER" id="PTHR13847:SF281">
    <property type="entry name" value="FAD DEPENDENT OXIDOREDUCTASE DOMAIN-CONTAINING PROTEIN"/>
    <property type="match status" value="1"/>
</dbReference>
<dbReference type="Gene3D" id="3.30.9.10">
    <property type="entry name" value="D-Amino Acid Oxidase, subunit A, domain 2"/>
    <property type="match status" value="1"/>
</dbReference>
<evidence type="ECO:0000256" key="1">
    <source>
        <dbReference type="ARBA" id="ARBA00023002"/>
    </source>
</evidence>
<dbReference type="Pfam" id="PF01266">
    <property type="entry name" value="DAO"/>
    <property type="match status" value="1"/>
</dbReference>
<keyword evidence="4" id="KW-1185">Reference proteome</keyword>
<evidence type="ECO:0000259" key="2">
    <source>
        <dbReference type="Pfam" id="PF01266"/>
    </source>
</evidence>
<feature type="domain" description="FAD dependent oxidoreductase" evidence="2">
    <location>
        <begin position="31"/>
        <end position="383"/>
    </location>
</feature>
<proteinExistence type="predicted"/>
<sequence length="428" mass="46842">MSADAHISSYYAATAQPAPERRPLAGEVRADVCIVGGGFTGVTAALELAERGYAVVLLEGMRIGWGATGRNGGQASTGFNADIDKLRRWVGDDDTRRLFELAEESKRIIAERVAKHGIDCDLTWSHFNAANKPRHLDDLKAESEVWSRFCGYDKTEIIDRDRLKEWVDSDAYVGGMADYGSGHLHPLNYCLGLARAAEAAGAVLHEDSQVTRLETDRARPRAVTGHGAVEADTLLLCGNAYLGDLVPQIRPKVMPVGTYIGATHPLGENRANALLPTNASVCDSNFVLNYYRLSADRRLLFGGRVSYSTVMPPNLPKAMRAKMLTVFPQLEDQTFEYCWGGYVAITAERTPHIGRLGTNVLFAQGFSGHGVALTGVVGRMLAETVAGQAERFDVMEKLPHTTFPGGKLLRTPLLALGMLWYRLRDYMP</sequence>
<comment type="caution">
    <text evidence="3">The sequence shown here is derived from an EMBL/GenBank/DDBJ whole genome shotgun (WGS) entry which is preliminary data.</text>
</comment>
<dbReference type="Gene3D" id="3.50.50.60">
    <property type="entry name" value="FAD/NAD(P)-binding domain"/>
    <property type="match status" value="1"/>
</dbReference>
<dbReference type="RefSeq" id="WP_200342872.1">
    <property type="nucleotide sequence ID" value="NZ_NRRL01000099.1"/>
</dbReference>
<reference evidence="3 4" key="1">
    <citation type="journal article" date="2020" name="Microorganisms">
        <title>Osmotic Adaptation and Compatible Solute Biosynthesis of Phototrophic Bacteria as Revealed from Genome Analyses.</title>
        <authorList>
            <person name="Imhoff J.F."/>
            <person name="Rahn T."/>
            <person name="Kunzel S."/>
            <person name="Keller A."/>
            <person name="Neulinger S.C."/>
        </authorList>
    </citation>
    <scope>NUCLEOTIDE SEQUENCE [LARGE SCALE GENOMIC DNA]</scope>
    <source>
        <strain evidence="3 4">DSM 9895</strain>
    </source>
</reference>
<organism evidence="3 4">
    <name type="scientific">Rhodovibrio sodomensis</name>
    <dbReference type="NCBI Taxonomy" id="1088"/>
    <lineage>
        <taxon>Bacteria</taxon>
        <taxon>Pseudomonadati</taxon>
        <taxon>Pseudomonadota</taxon>
        <taxon>Alphaproteobacteria</taxon>
        <taxon>Rhodospirillales</taxon>
        <taxon>Rhodovibrionaceae</taxon>
        <taxon>Rhodovibrio</taxon>
    </lineage>
</organism>
<keyword evidence="1" id="KW-0560">Oxidoreductase</keyword>
<gene>
    <name evidence="3" type="ORF">CKO28_21020</name>
</gene>
<protein>
    <submittedName>
        <fullName evidence="3">FAD-dependent oxidoreductase</fullName>
    </submittedName>
</protein>
<dbReference type="InterPro" id="IPR036188">
    <property type="entry name" value="FAD/NAD-bd_sf"/>
</dbReference>
<evidence type="ECO:0000313" key="3">
    <source>
        <dbReference type="EMBL" id="MBK1670509.1"/>
    </source>
</evidence>
<dbReference type="EMBL" id="NRRL01000099">
    <property type="protein sequence ID" value="MBK1670509.1"/>
    <property type="molecule type" value="Genomic_DNA"/>
</dbReference>
<accession>A0ABS1DJ68</accession>
<dbReference type="InterPro" id="IPR006076">
    <property type="entry name" value="FAD-dep_OxRdtase"/>
</dbReference>
<name>A0ABS1DJ68_9PROT</name>
<dbReference type="PANTHER" id="PTHR13847">
    <property type="entry name" value="SARCOSINE DEHYDROGENASE-RELATED"/>
    <property type="match status" value="1"/>
</dbReference>
<evidence type="ECO:0000313" key="4">
    <source>
        <dbReference type="Proteomes" id="UP001296873"/>
    </source>
</evidence>